<accession>A0A084VIN3</accession>
<evidence type="ECO:0000313" key="2">
    <source>
        <dbReference type="EMBL" id="KFB37827.1"/>
    </source>
</evidence>
<reference evidence="3" key="2">
    <citation type="submission" date="2020-05" db="UniProtKB">
        <authorList>
            <consortium name="EnsemblMetazoa"/>
        </authorList>
    </citation>
    <scope>IDENTIFICATION</scope>
</reference>
<keyword evidence="4" id="KW-1185">Reference proteome</keyword>
<name>A0A084VIN3_ANOSI</name>
<dbReference type="EMBL" id="ATLV01013373">
    <property type="status" value="NOT_ANNOTATED_CDS"/>
    <property type="molecule type" value="Genomic_DNA"/>
</dbReference>
<proteinExistence type="predicted"/>
<feature type="region of interest" description="Disordered" evidence="1">
    <location>
        <begin position="1"/>
        <end position="25"/>
    </location>
</feature>
<dbReference type="AlphaFoldDB" id="A0A084VIN3"/>
<evidence type="ECO:0000313" key="4">
    <source>
        <dbReference type="Proteomes" id="UP000030765"/>
    </source>
</evidence>
<dbReference type="Proteomes" id="UP000030765">
    <property type="component" value="Unassembled WGS sequence"/>
</dbReference>
<feature type="compositionally biased region" description="Basic residues" evidence="1">
    <location>
        <begin position="1"/>
        <end position="11"/>
    </location>
</feature>
<dbReference type="VEuPathDB" id="VectorBase:ASIC004996"/>
<dbReference type="EMBL" id="KE524854">
    <property type="protein sequence ID" value="KFB37827.1"/>
    <property type="molecule type" value="Genomic_DNA"/>
</dbReference>
<evidence type="ECO:0000313" key="3">
    <source>
        <dbReference type="EnsemblMetazoa" id="ASIC004996-PA"/>
    </source>
</evidence>
<protein>
    <submittedName>
        <fullName evidence="2 3">Sialate O-acetylesterase</fullName>
    </submittedName>
</protein>
<gene>
    <name evidence="2" type="ORF">ZHAS_00004996</name>
</gene>
<evidence type="ECO:0000256" key="1">
    <source>
        <dbReference type="SAM" id="MobiDB-lite"/>
    </source>
</evidence>
<organism evidence="2">
    <name type="scientific">Anopheles sinensis</name>
    <name type="common">Mosquito</name>
    <dbReference type="NCBI Taxonomy" id="74873"/>
    <lineage>
        <taxon>Eukaryota</taxon>
        <taxon>Metazoa</taxon>
        <taxon>Ecdysozoa</taxon>
        <taxon>Arthropoda</taxon>
        <taxon>Hexapoda</taxon>
        <taxon>Insecta</taxon>
        <taxon>Pterygota</taxon>
        <taxon>Neoptera</taxon>
        <taxon>Endopterygota</taxon>
        <taxon>Diptera</taxon>
        <taxon>Nematocera</taxon>
        <taxon>Culicoidea</taxon>
        <taxon>Culicidae</taxon>
        <taxon>Anophelinae</taxon>
        <taxon>Anopheles</taxon>
    </lineage>
</organism>
<reference evidence="2 4" key="1">
    <citation type="journal article" date="2014" name="BMC Genomics">
        <title>Genome sequence of Anopheles sinensis provides insight into genetics basis of mosquito competence for malaria parasites.</title>
        <authorList>
            <person name="Zhou D."/>
            <person name="Zhang D."/>
            <person name="Ding G."/>
            <person name="Shi L."/>
            <person name="Hou Q."/>
            <person name="Ye Y."/>
            <person name="Xu Y."/>
            <person name="Zhou H."/>
            <person name="Xiong C."/>
            <person name="Li S."/>
            <person name="Yu J."/>
            <person name="Hong S."/>
            <person name="Yu X."/>
            <person name="Zou P."/>
            <person name="Chen C."/>
            <person name="Chang X."/>
            <person name="Wang W."/>
            <person name="Lv Y."/>
            <person name="Sun Y."/>
            <person name="Ma L."/>
            <person name="Shen B."/>
            <person name="Zhu C."/>
        </authorList>
    </citation>
    <scope>NUCLEOTIDE SEQUENCE [LARGE SCALE GENOMIC DNA]</scope>
</reference>
<dbReference type="EnsemblMetazoa" id="ASIC004996-RA">
    <property type="protein sequence ID" value="ASIC004996-PA"/>
    <property type="gene ID" value="ASIC004996"/>
</dbReference>
<sequence length="66" mass="7209">MLNRSNLRRRSANVSPTSASTAQHIASGRWQKMSGQQLVPSRFRCALLSEGENAISLSVNGGRCTY</sequence>
<feature type="compositionally biased region" description="Polar residues" evidence="1">
    <location>
        <begin position="12"/>
        <end position="24"/>
    </location>
</feature>